<sequence length="446" mass="47309">MRRDAVREYVRGSLWVIPTASVAVALALGALMSQVDVGATSPLAFQGTADDARSLLSGITGTMITVIAVVLGLAVVALQLSSTQFSPRLLRNFLRDRANQVVLGVLVGTFAYSAGGLFTVGVSAGARSDEFPRFAVSVAIGLLFLSLALLVYFAHHLAHSLQVDWIMRVVEQTALPVIRGGTFTTEGDVLPPPAGAVAVPVRRSGYVQAVDCQRLLRPATERRASVRLRPHVGEHVVAGTVLAWVWADAPDDTPAAAAAVAAALEPAVRIGFERTLEQDLGLGFRQLADPACKALSPAVNDPYTAIQAIDHLAVLFGALAARPVGDHAGRDSDGTVRVLVPGRRFGEILTITVGLIRRYGAREPNVAQALMRLLATCAALSTEDPDRWAEIETQARLLVADCERAVGRTEDLASVQAQAQHLDEVLRERRAGRPTVPGAAAHRPGP</sequence>
<organism evidence="3 4">
    <name type="scientific">Blastococcus jejuensis</name>
    <dbReference type="NCBI Taxonomy" id="351224"/>
    <lineage>
        <taxon>Bacteria</taxon>
        <taxon>Bacillati</taxon>
        <taxon>Actinomycetota</taxon>
        <taxon>Actinomycetes</taxon>
        <taxon>Geodermatophilales</taxon>
        <taxon>Geodermatophilaceae</taxon>
        <taxon>Blastococcus</taxon>
    </lineage>
</organism>
<dbReference type="Pfam" id="PF10011">
    <property type="entry name" value="DUF2254"/>
    <property type="match status" value="1"/>
</dbReference>
<dbReference type="Proteomes" id="UP001499924">
    <property type="component" value="Unassembled WGS sequence"/>
</dbReference>
<dbReference type="SUPFAM" id="SSF54680">
    <property type="entry name" value="Pyrimidine nucleoside phosphorylase C-terminal domain"/>
    <property type="match status" value="1"/>
</dbReference>
<feature type="transmembrane region" description="Helical" evidence="2">
    <location>
        <begin position="12"/>
        <end position="35"/>
    </location>
</feature>
<evidence type="ECO:0000313" key="4">
    <source>
        <dbReference type="Proteomes" id="UP001499924"/>
    </source>
</evidence>
<keyword evidence="2" id="KW-1133">Transmembrane helix</keyword>
<proteinExistence type="predicted"/>
<dbReference type="InterPro" id="IPR036566">
    <property type="entry name" value="PYNP-like_C_sf"/>
</dbReference>
<evidence type="ECO:0000313" key="3">
    <source>
        <dbReference type="EMBL" id="GAA3168432.1"/>
    </source>
</evidence>
<keyword evidence="2" id="KW-0812">Transmembrane</keyword>
<keyword evidence="2" id="KW-0472">Membrane</keyword>
<protein>
    <submittedName>
        <fullName evidence="3">DUF2254 domain-containing protein</fullName>
    </submittedName>
</protein>
<feature type="transmembrane region" description="Helical" evidence="2">
    <location>
        <begin position="134"/>
        <end position="154"/>
    </location>
</feature>
<keyword evidence="1" id="KW-0808">Transferase</keyword>
<name>A0ABP6P5W5_9ACTN</name>
<accession>A0ABP6P5W5</accession>
<feature type="transmembrane region" description="Helical" evidence="2">
    <location>
        <begin position="55"/>
        <end position="80"/>
    </location>
</feature>
<evidence type="ECO:0000256" key="2">
    <source>
        <dbReference type="SAM" id="Phobius"/>
    </source>
</evidence>
<dbReference type="RefSeq" id="WP_344688855.1">
    <property type="nucleotide sequence ID" value="NZ_BAAAVV010000004.1"/>
</dbReference>
<dbReference type="InterPro" id="IPR018723">
    <property type="entry name" value="DUF2254_membrane"/>
</dbReference>
<gene>
    <name evidence="3" type="ORF">GCM10010531_21600</name>
</gene>
<feature type="transmembrane region" description="Helical" evidence="2">
    <location>
        <begin position="101"/>
        <end position="122"/>
    </location>
</feature>
<keyword evidence="4" id="KW-1185">Reference proteome</keyword>
<reference evidence="4" key="1">
    <citation type="journal article" date="2019" name="Int. J. Syst. Evol. Microbiol.">
        <title>The Global Catalogue of Microorganisms (GCM) 10K type strain sequencing project: providing services to taxonomists for standard genome sequencing and annotation.</title>
        <authorList>
            <consortium name="The Broad Institute Genomics Platform"/>
            <consortium name="The Broad Institute Genome Sequencing Center for Infectious Disease"/>
            <person name="Wu L."/>
            <person name="Ma J."/>
        </authorList>
    </citation>
    <scope>NUCLEOTIDE SEQUENCE [LARGE SCALE GENOMIC DNA]</scope>
    <source>
        <strain evidence="4">JCM 15614</strain>
    </source>
</reference>
<dbReference type="EMBL" id="BAAAVV010000004">
    <property type="protein sequence ID" value="GAA3168432.1"/>
    <property type="molecule type" value="Genomic_DNA"/>
</dbReference>
<comment type="caution">
    <text evidence="3">The sequence shown here is derived from an EMBL/GenBank/DDBJ whole genome shotgun (WGS) entry which is preliminary data.</text>
</comment>
<evidence type="ECO:0000256" key="1">
    <source>
        <dbReference type="ARBA" id="ARBA00022679"/>
    </source>
</evidence>